<dbReference type="HOGENOM" id="CLU_2435654_0_0_9"/>
<dbReference type="EMBL" id="ABCB02000005">
    <property type="protein sequence ID" value="EDO63140.1"/>
    <property type="molecule type" value="Genomic_DNA"/>
</dbReference>
<organism evidence="1 2">
    <name type="scientific">[Clostridium] leptum DSM 753</name>
    <dbReference type="NCBI Taxonomy" id="428125"/>
    <lineage>
        <taxon>Bacteria</taxon>
        <taxon>Bacillati</taxon>
        <taxon>Bacillota</taxon>
        <taxon>Clostridia</taxon>
        <taxon>Eubacteriales</taxon>
        <taxon>Oscillospiraceae</taxon>
        <taxon>Oscillospiraceae incertae sedis</taxon>
    </lineage>
</organism>
<sequence length="90" mass="10397">MQGILRIRFQRGGTAGKEEKRNGEQNTGKEFFEFFSQSAHLLTRYIVAYWQNGSKAEFMGEKVTKLDKGFRRGYTYTIAGIGKGSGKWWY</sequence>
<accession>A7VNC7</accession>
<evidence type="ECO:0000313" key="1">
    <source>
        <dbReference type="EMBL" id="EDO63140.1"/>
    </source>
</evidence>
<reference evidence="1 2" key="2">
    <citation type="submission" date="2007-08" db="EMBL/GenBank/DDBJ databases">
        <authorList>
            <person name="Fulton L."/>
            <person name="Clifton S."/>
            <person name="Fulton B."/>
            <person name="Xu J."/>
            <person name="Minx P."/>
            <person name="Pepin K.H."/>
            <person name="Johnson M."/>
            <person name="Thiruvilangam P."/>
            <person name="Bhonagiri V."/>
            <person name="Nash W.E."/>
            <person name="Wang C."/>
            <person name="Mardis E.R."/>
            <person name="Wilson R.K."/>
        </authorList>
    </citation>
    <scope>NUCLEOTIDE SEQUENCE [LARGE SCALE GENOMIC DNA]</scope>
    <source>
        <strain evidence="1 2">DSM 753</strain>
    </source>
</reference>
<dbReference type="Proteomes" id="UP000003490">
    <property type="component" value="Unassembled WGS sequence"/>
</dbReference>
<comment type="caution">
    <text evidence="1">The sequence shown here is derived from an EMBL/GenBank/DDBJ whole genome shotgun (WGS) entry which is preliminary data.</text>
</comment>
<dbReference type="AlphaFoldDB" id="A7VNC7"/>
<evidence type="ECO:0000313" key="2">
    <source>
        <dbReference type="Proteomes" id="UP000003490"/>
    </source>
</evidence>
<reference evidence="1 2" key="1">
    <citation type="submission" date="2007-08" db="EMBL/GenBank/DDBJ databases">
        <title>Draft genome sequence of Clostridium leptum (DSM 753).</title>
        <authorList>
            <person name="Sudarsanam P."/>
            <person name="Ley R."/>
            <person name="Guruge J."/>
            <person name="Turnbaugh P.J."/>
            <person name="Mahowald M."/>
            <person name="Liep D."/>
            <person name="Gordon J."/>
        </authorList>
    </citation>
    <scope>NUCLEOTIDE SEQUENCE [LARGE SCALE GENOMIC DNA]</scope>
    <source>
        <strain evidence="1 2">DSM 753</strain>
    </source>
</reference>
<proteinExistence type="predicted"/>
<name>A7VNC7_9FIRM</name>
<gene>
    <name evidence="1" type="ORF">CLOLEP_00050</name>
</gene>
<protein>
    <submittedName>
        <fullName evidence="1">Uncharacterized protein</fullName>
    </submittedName>
</protein>